<dbReference type="Gene3D" id="3.40.50.620">
    <property type="entry name" value="HUPs"/>
    <property type="match status" value="1"/>
</dbReference>
<dbReference type="GeneID" id="61529900"/>
<keyword evidence="3" id="KW-1185">Reference proteome</keyword>
<evidence type="ECO:0000313" key="2">
    <source>
        <dbReference type="EMBL" id="ANJ76464.1"/>
    </source>
</evidence>
<dbReference type="PANTHER" id="PTHR43196">
    <property type="entry name" value="SULFATE ADENYLYLTRANSFERASE SUBUNIT 2"/>
    <property type="match status" value="1"/>
</dbReference>
<evidence type="ECO:0000313" key="3">
    <source>
        <dbReference type="Proteomes" id="UP000078572"/>
    </source>
</evidence>
<dbReference type="RefSeq" id="WP_024979608.1">
    <property type="nucleotide sequence ID" value="NZ_CP016024.1"/>
</dbReference>
<geneLocation type="plasmid" evidence="3">
    <name>pri-1</name>
</geneLocation>
<keyword evidence="2" id="KW-0614">Plasmid</keyword>
<dbReference type="OrthoDB" id="9772814at2"/>
<feature type="domain" description="Phosphoadenosine phosphosulphate reductase" evidence="1">
    <location>
        <begin position="162"/>
        <end position="258"/>
    </location>
</feature>
<dbReference type="InterPro" id="IPR050128">
    <property type="entry name" value="Sulfate_adenylyltrnsfr_sub2"/>
</dbReference>
<evidence type="ECO:0000259" key="1">
    <source>
        <dbReference type="Pfam" id="PF01507"/>
    </source>
</evidence>
<proteinExistence type="predicted"/>
<accession>A0A192A7V2</accession>
<dbReference type="AlphaFoldDB" id="A0A192A7V2"/>
<organism evidence="2 3">
    <name type="scientific">Ralstonia insidiosa</name>
    <dbReference type="NCBI Taxonomy" id="190721"/>
    <lineage>
        <taxon>Bacteria</taxon>
        <taxon>Pseudomonadati</taxon>
        <taxon>Pseudomonadota</taxon>
        <taxon>Betaproteobacteria</taxon>
        <taxon>Burkholderiales</taxon>
        <taxon>Burkholderiaceae</taxon>
        <taxon>Ralstonia</taxon>
    </lineage>
</organism>
<reference evidence="3" key="1">
    <citation type="submission" date="2016-06" db="EMBL/GenBank/DDBJ databases">
        <authorList>
            <person name="Xu Y."/>
            <person name="Nagy A."/>
            <person name="Yan X."/>
            <person name="Kim S.W."/>
            <person name="Haley B."/>
            <person name="Liu N.T."/>
            <person name="Nou X."/>
        </authorList>
    </citation>
    <scope>NUCLEOTIDE SEQUENCE [LARGE SCALE GENOMIC DNA]</scope>
    <source>
        <strain evidence="3">ATCC 49129</strain>
        <plasmid evidence="3">pri-1</plasmid>
    </source>
</reference>
<dbReference type="SUPFAM" id="SSF52402">
    <property type="entry name" value="Adenine nucleotide alpha hydrolases-like"/>
    <property type="match status" value="1"/>
</dbReference>
<dbReference type="EMBL" id="CP016024">
    <property type="protein sequence ID" value="ANJ76464.1"/>
    <property type="molecule type" value="Genomic_DNA"/>
</dbReference>
<dbReference type="InterPro" id="IPR014729">
    <property type="entry name" value="Rossmann-like_a/b/a_fold"/>
</dbReference>
<name>A0A192A7V2_9RALS</name>
<gene>
    <name evidence="2" type="ORF">A9Y76_28125</name>
</gene>
<dbReference type="Pfam" id="PF01507">
    <property type="entry name" value="PAPS_reduct"/>
    <property type="match status" value="1"/>
</dbReference>
<dbReference type="InterPro" id="IPR002500">
    <property type="entry name" value="PAPS_reduct_dom"/>
</dbReference>
<dbReference type="Proteomes" id="UP000078572">
    <property type="component" value="Plasmid pRI-1"/>
</dbReference>
<dbReference type="PANTHER" id="PTHR43196:SF2">
    <property type="entry name" value="PHOSPHOADENOSINE PHOSPHOSULFATE REDUCTASE"/>
    <property type="match status" value="1"/>
</dbReference>
<protein>
    <submittedName>
        <fullName evidence="2">Phosphoadenosine phosphosulfate reductase</fullName>
    </submittedName>
</protein>
<sequence>MSIDLQMGFWPITEVVTPLPEPVEPDLATYDRFVVGFSGGKDSVACVLHLLERGVDPDRIELHHHLVDGREGSELMDWPVTEAYCAAFARAFGLRLYFSWKVGGFEREMLRLEQRTAPVAFDSEAGEVVICGGDGGKLGTRRKFPQVSASLTTRWCSAYTKIDVLARVMTTESRFQSGKTLVVTGERAEESASRARYSMFEPDRTDNRDGQRVKRYVDHWRPVHRWAERQVWEIFERHRVRAHPAYYCGFGRCSCRSCIFGSPDQWATIAKYYPAAFERIAKYEEQFGVTIHRRDSVRIRAAQGTPYQADERYFELAGRTEYTESILIDGHWELPAGAYGEATGPI</sequence>
<dbReference type="GO" id="GO:0003824">
    <property type="term" value="F:catalytic activity"/>
    <property type="evidence" value="ECO:0007669"/>
    <property type="project" value="InterPro"/>
</dbReference>